<keyword evidence="4" id="KW-0539">Nucleus</keyword>
<feature type="region of interest" description="Disordered" evidence="5">
    <location>
        <begin position="829"/>
        <end position="857"/>
    </location>
</feature>
<dbReference type="PANTHER" id="PTHR43275:SF2">
    <property type="entry name" value="DEHYDROGENASE, PUTATIVE (AFU_ORTHOLOGUE AFUA_1G04150)-RELATED"/>
    <property type="match status" value="1"/>
</dbReference>
<evidence type="ECO:0000256" key="2">
    <source>
        <dbReference type="ARBA" id="ARBA00023015"/>
    </source>
</evidence>
<evidence type="ECO:0000259" key="6">
    <source>
        <dbReference type="SMART" id="SM00906"/>
    </source>
</evidence>
<evidence type="ECO:0000259" key="7">
    <source>
        <dbReference type="SMART" id="SM01329"/>
    </source>
</evidence>
<dbReference type="GO" id="GO:0003677">
    <property type="term" value="F:DNA binding"/>
    <property type="evidence" value="ECO:0007669"/>
    <property type="project" value="InterPro"/>
</dbReference>
<dbReference type="InterPro" id="IPR011829">
    <property type="entry name" value="TTC_DH"/>
</dbReference>
<dbReference type="InterPro" id="IPR024084">
    <property type="entry name" value="IsoPropMal-DH-like_dom"/>
</dbReference>
<evidence type="ECO:0000313" key="8">
    <source>
        <dbReference type="EMBL" id="PYI36492.1"/>
    </source>
</evidence>
<dbReference type="GO" id="GO:0006351">
    <property type="term" value="P:DNA-templated transcription"/>
    <property type="evidence" value="ECO:0007669"/>
    <property type="project" value="InterPro"/>
</dbReference>
<feature type="domain" description="Isopropylmalate dehydrogenase-like" evidence="7">
    <location>
        <begin position="34"/>
        <end position="376"/>
    </location>
</feature>
<evidence type="ECO:0000256" key="4">
    <source>
        <dbReference type="ARBA" id="ARBA00023242"/>
    </source>
</evidence>
<dbReference type="CDD" id="cd12148">
    <property type="entry name" value="fungal_TF_MHR"/>
    <property type="match status" value="1"/>
</dbReference>
<name>A0A2V5IMA0_9EURO</name>
<proteinExistence type="inferred from homology"/>
<keyword evidence="2" id="KW-0805">Transcription regulation</keyword>
<organism evidence="8 9">
    <name type="scientific">Aspergillus indologenus CBS 114.80</name>
    <dbReference type="NCBI Taxonomy" id="1450541"/>
    <lineage>
        <taxon>Eukaryota</taxon>
        <taxon>Fungi</taxon>
        <taxon>Dikarya</taxon>
        <taxon>Ascomycota</taxon>
        <taxon>Pezizomycotina</taxon>
        <taxon>Eurotiomycetes</taxon>
        <taxon>Eurotiomycetidae</taxon>
        <taxon>Eurotiales</taxon>
        <taxon>Aspergillaceae</taxon>
        <taxon>Aspergillus</taxon>
        <taxon>Aspergillus subgen. Circumdati</taxon>
    </lineage>
</organism>
<keyword evidence="3" id="KW-0804">Transcription</keyword>
<feature type="compositionally biased region" description="Low complexity" evidence="5">
    <location>
        <begin position="474"/>
        <end position="491"/>
    </location>
</feature>
<dbReference type="Pfam" id="PF00180">
    <property type="entry name" value="Iso_dh"/>
    <property type="match status" value="1"/>
</dbReference>
<gene>
    <name evidence="8" type="ORF">BP00DRAFT_386290</name>
</gene>
<feature type="region of interest" description="Disordered" evidence="5">
    <location>
        <begin position="751"/>
        <end position="770"/>
    </location>
</feature>
<dbReference type="GO" id="GO:0008270">
    <property type="term" value="F:zinc ion binding"/>
    <property type="evidence" value="ECO:0007669"/>
    <property type="project" value="InterPro"/>
</dbReference>
<dbReference type="EMBL" id="KZ825464">
    <property type="protein sequence ID" value="PYI36492.1"/>
    <property type="molecule type" value="Genomic_DNA"/>
</dbReference>
<feature type="compositionally biased region" description="Pro residues" evidence="5">
    <location>
        <begin position="835"/>
        <end position="844"/>
    </location>
</feature>
<dbReference type="PANTHER" id="PTHR43275">
    <property type="entry name" value="D-MALATE DEHYDROGENASE [DECARBOXYLATING]"/>
    <property type="match status" value="1"/>
</dbReference>
<dbReference type="Pfam" id="PF04082">
    <property type="entry name" value="Fungal_trans"/>
    <property type="match status" value="1"/>
</dbReference>
<evidence type="ECO:0000313" key="9">
    <source>
        <dbReference type="Proteomes" id="UP000248817"/>
    </source>
</evidence>
<evidence type="ECO:0000256" key="1">
    <source>
        <dbReference type="ARBA" id="ARBA00007769"/>
    </source>
</evidence>
<dbReference type="AlphaFoldDB" id="A0A2V5IMA0"/>
<protein>
    <submittedName>
        <fullName evidence="8">Fungal-specific transcription factor</fullName>
    </submittedName>
</protein>
<dbReference type="NCBIfam" id="TIGR02089">
    <property type="entry name" value="TTC"/>
    <property type="match status" value="1"/>
</dbReference>
<dbReference type="GO" id="GO:0051287">
    <property type="term" value="F:NAD binding"/>
    <property type="evidence" value="ECO:0007669"/>
    <property type="project" value="InterPro"/>
</dbReference>
<dbReference type="Proteomes" id="UP000248817">
    <property type="component" value="Unassembled WGS sequence"/>
</dbReference>
<evidence type="ECO:0000256" key="3">
    <source>
        <dbReference type="ARBA" id="ARBA00023163"/>
    </source>
</evidence>
<dbReference type="SMART" id="SM01329">
    <property type="entry name" value="Iso_dh"/>
    <property type="match status" value="1"/>
</dbReference>
<comment type="similarity">
    <text evidence="1">Belongs to the isocitrate and isopropylmalate dehydrogenases family.</text>
</comment>
<feature type="compositionally biased region" description="Low complexity" evidence="5">
    <location>
        <begin position="997"/>
        <end position="1011"/>
    </location>
</feature>
<evidence type="ECO:0000256" key="5">
    <source>
        <dbReference type="SAM" id="MobiDB-lite"/>
    </source>
</evidence>
<accession>A0A2V5IMA0</accession>
<dbReference type="SMART" id="SM00906">
    <property type="entry name" value="Fungal_trans"/>
    <property type="match status" value="1"/>
</dbReference>
<dbReference type="GO" id="GO:0016616">
    <property type="term" value="F:oxidoreductase activity, acting on the CH-OH group of donors, NAD or NADP as acceptor"/>
    <property type="evidence" value="ECO:0007669"/>
    <property type="project" value="InterPro"/>
</dbReference>
<feature type="region of interest" description="Disordered" evidence="5">
    <location>
        <begin position="390"/>
        <end position="416"/>
    </location>
</feature>
<feature type="domain" description="Xylanolytic transcriptional activator regulatory" evidence="6">
    <location>
        <begin position="639"/>
        <end position="713"/>
    </location>
</feature>
<keyword evidence="9" id="KW-1185">Reference proteome</keyword>
<reference evidence="8 9" key="1">
    <citation type="submission" date="2018-02" db="EMBL/GenBank/DDBJ databases">
        <title>The genomes of Aspergillus section Nigri reveals drivers in fungal speciation.</title>
        <authorList>
            <consortium name="DOE Joint Genome Institute"/>
            <person name="Vesth T.C."/>
            <person name="Nybo J."/>
            <person name="Theobald S."/>
            <person name="Brandl J."/>
            <person name="Frisvad J.C."/>
            <person name="Nielsen K.F."/>
            <person name="Lyhne E.K."/>
            <person name="Kogle M.E."/>
            <person name="Kuo A."/>
            <person name="Riley R."/>
            <person name="Clum A."/>
            <person name="Nolan M."/>
            <person name="Lipzen A."/>
            <person name="Salamov A."/>
            <person name="Henrissat B."/>
            <person name="Wiebenga A."/>
            <person name="De vries R.P."/>
            <person name="Grigoriev I.V."/>
            <person name="Mortensen U.H."/>
            <person name="Andersen M.R."/>
            <person name="Baker S.E."/>
        </authorList>
    </citation>
    <scope>NUCLEOTIDE SEQUENCE [LARGE SCALE GENOMIC DNA]</scope>
    <source>
        <strain evidence="8 9">CBS 114.80</strain>
    </source>
</reference>
<feature type="region of interest" description="Disordered" evidence="5">
    <location>
        <begin position="452"/>
        <end position="496"/>
    </location>
</feature>
<dbReference type="Gene3D" id="3.40.718.10">
    <property type="entry name" value="Isopropylmalate Dehydrogenase"/>
    <property type="match status" value="1"/>
</dbReference>
<dbReference type="InterPro" id="IPR007219">
    <property type="entry name" value="XnlR_reg_dom"/>
</dbReference>
<dbReference type="InterPro" id="IPR050501">
    <property type="entry name" value="ICDH/IPMDH"/>
</dbReference>
<dbReference type="SUPFAM" id="SSF53659">
    <property type="entry name" value="Isocitrate/Isopropylmalate dehydrogenase-like"/>
    <property type="match status" value="1"/>
</dbReference>
<sequence>MRGYYMLATNQTTLDLLEQATLLVNRMAEKTSYRIASIPGDGVGLEVVKATIEVVNKLAQTLGTFDIEFEHIPWGTDYYKQHGRYVSEDALDILRKFDAGLFGSVGHPDVPDHVSLWGLLLAIRGPLQLYANVRPVRTFPGTKSPLSTAAEGIDWMLVRENSEGEYCGQGGISHIDQPWETATEVAIFTRVGIERIMRFAFETARSRPRRHLTVVTKSNAMRYGMVLWDKIAEEVSKDFPEVTWDKMLVDAMTIRMVNKPESLDTIVGTNLHMDILSDLAAGLAGSIGVAPSANLDPTRKNPSIFEPVHGSAFDIMGKGVANPVATFWSAAEMLQWLGEKEAATKLMECVENVCRAGILTADLGGTANTQGVVDAALRRDLTKQVGFSAPADLRDGHHAPAKMQSPVPASGPTEIGSLTAHSLEESEFVGSSSGVYFIKTVRRAFSDSLDPLDASSSSQGFPPPEDTLVGSEGLPSARRSASLPAATSPTAQGNSHALRQWRYDPRVAAILGKFPPLDTARELMMMYFKVWHPLFPFLHGPSFLNAMEALCSERHQSATEVLPLEEHRSACWTTIFQCVFNLASLLCPEIDFPRESRIESSNSMHALLGTLSCRHDILSVQALLASQLYLVAKMSLRTASTVGGCMLRSILHAGLHRCPYRYKELTSHDRQLRKRIFWSAYAIDRYLSQTLGLPLGIQDSDIDVCPPLASEIHIPGSYERINAIRRAVTPSTAGSSPISTEDRLRRFERSAYGQQPLSATPRHSAEDNEQHRRELVFASYVESGKLTGRAIELFHKSILVRSVPHSSVLFLITDVHKWWNSLSIESLQQGGAHQPVPPPPPPPTSSEDPNPAATVTTNPNAPFNFGPFFTVLYQHLILLINRPSLSLNPSSPEFCSGLQTCIGAAREILAALTTQQESGQAFFWPGFLSAAWMSGLVLAFACQLRQYVLSKGSQEISKCLTILESMAHQWETAKQCHKSLSFLSRYIHHHRHQNHTAAAAAAASNNPPSNNHLSADGPIAGTTSPLHTTNNNNNDNNEGDVRHPTATRNSNSQVGLPLDPGLFRADNHDRFTWGDDDDPGSIAGFAAMDGVDAADMMDLLQGSNFDNLADMFGQQFPTF</sequence>
<feature type="region of interest" description="Disordered" evidence="5">
    <location>
        <begin position="994"/>
        <end position="1061"/>
    </location>
</feature>